<accession>A0A8J3ETH3</accession>
<dbReference type="Gene3D" id="3.90.180.10">
    <property type="entry name" value="Medium-chain alcohol dehydrogenases, catalytic domain"/>
    <property type="match status" value="1"/>
</dbReference>
<reference evidence="2" key="1">
    <citation type="journal article" date="2014" name="Int. J. Syst. Evol. Microbiol.">
        <title>Complete genome sequence of Corynebacterium casei LMG S-19264T (=DSM 44701T), isolated from a smear-ripened cheese.</title>
        <authorList>
            <consortium name="US DOE Joint Genome Institute (JGI-PGF)"/>
            <person name="Walter F."/>
            <person name="Albersmeier A."/>
            <person name="Kalinowski J."/>
            <person name="Ruckert C."/>
        </authorList>
    </citation>
    <scope>NUCLEOTIDE SEQUENCE</scope>
    <source>
        <strain evidence="2">CGMCC 1.14988</strain>
    </source>
</reference>
<dbReference type="Pfam" id="PF13602">
    <property type="entry name" value="ADH_zinc_N_2"/>
    <property type="match status" value="1"/>
</dbReference>
<sequence length="318" mass="33503">MHDTYGGPDVLRLADREPPTAGEGEVLVRVQAAGLDRGTLHLLHGLPLLVRPVFGLRGPRNPVPGLDLAGVVQAIGPGVTRFRAGDRVFGVGRGTWAELAVARERKLAHLPASASPEQAAALAISGMTALQALRDHAEVQLGQRVLVTGASGGVGSYALQIAVHMGAEVTGVASTTKLDLIRDLGAAHVVDYTRDDPLAVDRPYDVILDIAGSASLRRLRRALTPRGTVVLVGGEGGGRVLGGTDRLLRALVWSPFLRQRLRGFVSAERHEDMMALAELIDAGAVTPAVDRTFPLADAAKAVRYVEEGHARGKVVVVT</sequence>
<dbReference type="PANTHER" id="PTHR11695">
    <property type="entry name" value="ALCOHOL DEHYDROGENASE RELATED"/>
    <property type="match status" value="1"/>
</dbReference>
<evidence type="ECO:0000313" key="2">
    <source>
        <dbReference type="EMBL" id="GGI05198.1"/>
    </source>
</evidence>
<dbReference type="InterPro" id="IPR011032">
    <property type="entry name" value="GroES-like_sf"/>
</dbReference>
<protein>
    <submittedName>
        <fullName evidence="2">NADPH:quinone reductase</fullName>
    </submittedName>
</protein>
<dbReference type="InterPro" id="IPR050700">
    <property type="entry name" value="YIM1/Zinc_Alcohol_DH_Fams"/>
</dbReference>
<dbReference type="InterPro" id="IPR020843">
    <property type="entry name" value="ER"/>
</dbReference>
<gene>
    <name evidence="2" type="ORF">GCM10011354_12900</name>
</gene>
<dbReference type="Proteomes" id="UP000650511">
    <property type="component" value="Unassembled WGS sequence"/>
</dbReference>
<dbReference type="CDD" id="cd08267">
    <property type="entry name" value="MDR1"/>
    <property type="match status" value="1"/>
</dbReference>
<dbReference type="InterPro" id="IPR036291">
    <property type="entry name" value="NAD(P)-bd_dom_sf"/>
</dbReference>
<comment type="caution">
    <text evidence="2">The sequence shown here is derived from an EMBL/GenBank/DDBJ whole genome shotgun (WGS) entry which is preliminary data.</text>
</comment>
<keyword evidence="3" id="KW-1185">Reference proteome</keyword>
<name>A0A8J3ETH3_9ACTN</name>
<proteinExistence type="predicted"/>
<dbReference type="Pfam" id="PF08240">
    <property type="entry name" value="ADH_N"/>
    <property type="match status" value="1"/>
</dbReference>
<dbReference type="AlphaFoldDB" id="A0A8J3ETH3"/>
<dbReference type="GO" id="GO:0016491">
    <property type="term" value="F:oxidoreductase activity"/>
    <property type="evidence" value="ECO:0007669"/>
    <property type="project" value="InterPro"/>
</dbReference>
<evidence type="ECO:0000259" key="1">
    <source>
        <dbReference type="SMART" id="SM00829"/>
    </source>
</evidence>
<evidence type="ECO:0000313" key="3">
    <source>
        <dbReference type="Proteomes" id="UP000650511"/>
    </source>
</evidence>
<dbReference type="InterPro" id="IPR013154">
    <property type="entry name" value="ADH-like_N"/>
</dbReference>
<feature type="domain" description="Enoyl reductase (ER)" evidence="1">
    <location>
        <begin position="6"/>
        <end position="316"/>
    </location>
</feature>
<dbReference type="Gene3D" id="3.40.50.720">
    <property type="entry name" value="NAD(P)-binding Rossmann-like Domain"/>
    <property type="match status" value="1"/>
</dbReference>
<dbReference type="PANTHER" id="PTHR11695:SF294">
    <property type="entry name" value="RETICULON-4-INTERACTING PROTEIN 1, MITOCHONDRIAL"/>
    <property type="match status" value="1"/>
</dbReference>
<dbReference type="SUPFAM" id="SSF50129">
    <property type="entry name" value="GroES-like"/>
    <property type="match status" value="1"/>
</dbReference>
<dbReference type="SUPFAM" id="SSF51735">
    <property type="entry name" value="NAD(P)-binding Rossmann-fold domains"/>
    <property type="match status" value="1"/>
</dbReference>
<dbReference type="SMART" id="SM00829">
    <property type="entry name" value="PKS_ER"/>
    <property type="match status" value="1"/>
</dbReference>
<dbReference type="EMBL" id="BMHA01000004">
    <property type="protein sequence ID" value="GGI05198.1"/>
    <property type="molecule type" value="Genomic_DNA"/>
</dbReference>
<organism evidence="2 3">
    <name type="scientific">Egicoccus halophilus</name>
    <dbReference type="NCBI Taxonomy" id="1670830"/>
    <lineage>
        <taxon>Bacteria</taxon>
        <taxon>Bacillati</taxon>
        <taxon>Actinomycetota</taxon>
        <taxon>Nitriliruptoria</taxon>
        <taxon>Egicoccales</taxon>
        <taxon>Egicoccaceae</taxon>
        <taxon>Egicoccus</taxon>
    </lineage>
</organism>
<reference evidence="2" key="2">
    <citation type="submission" date="2020-09" db="EMBL/GenBank/DDBJ databases">
        <authorList>
            <person name="Sun Q."/>
            <person name="Zhou Y."/>
        </authorList>
    </citation>
    <scope>NUCLEOTIDE SEQUENCE</scope>
    <source>
        <strain evidence="2">CGMCC 1.14988</strain>
    </source>
</reference>